<dbReference type="EMBL" id="JABCKV010000169">
    <property type="protein sequence ID" value="KAG5642650.1"/>
    <property type="molecule type" value="Genomic_DNA"/>
</dbReference>
<evidence type="ECO:0000256" key="1">
    <source>
        <dbReference type="SAM" id="MobiDB-lite"/>
    </source>
</evidence>
<feature type="region of interest" description="Disordered" evidence="1">
    <location>
        <begin position="372"/>
        <end position="399"/>
    </location>
</feature>
<protein>
    <recommendedName>
        <fullName evidence="5">Carbohydrate-binding module family 19 domain-containing protein</fullName>
    </recommendedName>
</protein>
<comment type="caution">
    <text evidence="3">The sequence shown here is derived from an EMBL/GenBank/DDBJ whole genome shotgun (WGS) entry which is preliminary data.</text>
</comment>
<organism evidence="3 4">
    <name type="scientific">Asterophora parasitica</name>
    <dbReference type="NCBI Taxonomy" id="117018"/>
    <lineage>
        <taxon>Eukaryota</taxon>
        <taxon>Fungi</taxon>
        <taxon>Dikarya</taxon>
        <taxon>Basidiomycota</taxon>
        <taxon>Agaricomycotina</taxon>
        <taxon>Agaricomycetes</taxon>
        <taxon>Agaricomycetidae</taxon>
        <taxon>Agaricales</taxon>
        <taxon>Tricholomatineae</taxon>
        <taxon>Lyophyllaceae</taxon>
        <taxon>Asterophora</taxon>
    </lineage>
</organism>
<accession>A0A9P7G4G2</accession>
<dbReference type="Proteomes" id="UP000775547">
    <property type="component" value="Unassembled WGS sequence"/>
</dbReference>
<evidence type="ECO:0000256" key="2">
    <source>
        <dbReference type="SAM" id="SignalP"/>
    </source>
</evidence>
<keyword evidence="4" id="KW-1185">Reference proteome</keyword>
<reference evidence="3" key="1">
    <citation type="submission" date="2020-07" db="EMBL/GenBank/DDBJ databases">
        <authorList>
            <person name="Nieuwenhuis M."/>
            <person name="Van De Peppel L.J.J."/>
        </authorList>
    </citation>
    <scope>NUCLEOTIDE SEQUENCE</scope>
    <source>
        <strain evidence="3">AP01</strain>
        <tissue evidence="3">Mycelium</tissue>
    </source>
</reference>
<sequence length="407" mass="41064">MSPRISTALFLLALSAVLAPVRSAPTFFTPRHEGHDDASAAPAEATDLQHENAVKAQKLNAASKNVKVTDACQGNEIQCIDGAFAMCNFGKWALTECSGAGLRCYNLPLVNKAGVTSSCTTEADAVARFEAAGVTGGPGGSTSTSTDDDEDCDDDDEHEGDEDCNDEDDHPGKASSTLVSEPIVVTVTQTVTPSPTATVVLVAGKGTAAAAPFSANAGGYYGYKRQLQQESPADTPVTNSTVIATPTVLPSNSVVTQTVNTIPSSTVLQTTSNALPTTISSSLPISTGVVLGADGIRTVTVVSTSTVTVCGASTIAPTPTPVSTVIDLPKSTSTFTFVTTITPSVTTITSSVTPGSSSAVLSSIPASSSTPAATISFSTPTAPTPAPENGGSASSSINISEQITAAI</sequence>
<reference evidence="3" key="2">
    <citation type="submission" date="2021-10" db="EMBL/GenBank/DDBJ databases">
        <title>Phylogenomics reveals ancestral predisposition of the termite-cultivated fungus Termitomyces towards a domesticated lifestyle.</title>
        <authorList>
            <person name="Auxier B."/>
            <person name="Grum-Grzhimaylo A."/>
            <person name="Cardenas M.E."/>
            <person name="Lodge J.D."/>
            <person name="Laessoe T."/>
            <person name="Pedersen O."/>
            <person name="Smith M.E."/>
            <person name="Kuyper T.W."/>
            <person name="Franco-Molano E.A."/>
            <person name="Baroni T.J."/>
            <person name="Aanen D.K."/>
        </authorList>
    </citation>
    <scope>NUCLEOTIDE SEQUENCE</scope>
    <source>
        <strain evidence="3">AP01</strain>
        <tissue evidence="3">Mycelium</tissue>
    </source>
</reference>
<evidence type="ECO:0000313" key="3">
    <source>
        <dbReference type="EMBL" id="KAG5642650.1"/>
    </source>
</evidence>
<evidence type="ECO:0008006" key="5">
    <source>
        <dbReference type="Google" id="ProtNLM"/>
    </source>
</evidence>
<feature type="signal peptide" evidence="2">
    <location>
        <begin position="1"/>
        <end position="23"/>
    </location>
</feature>
<proteinExistence type="predicted"/>
<evidence type="ECO:0000313" key="4">
    <source>
        <dbReference type="Proteomes" id="UP000775547"/>
    </source>
</evidence>
<dbReference type="OrthoDB" id="2362516at2759"/>
<feature type="chain" id="PRO_5040163786" description="Carbohydrate-binding module family 19 domain-containing protein" evidence="2">
    <location>
        <begin position="24"/>
        <end position="407"/>
    </location>
</feature>
<name>A0A9P7G4G2_9AGAR</name>
<keyword evidence="2" id="KW-0732">Signal</keyword>
<gene>
    <name evidence="3" type="ORF">DXG03_002389</name>
</gene>
<feature type="region of interest" description="Disordered" evidence="1">
    <location>
        <begin position="130"/>
        <end position="179"/>
    </location>
</feature>
<feature type="compositionally biased region" description="Acidic residues" evidence="1">
    <location>
        <begin position="146"/>
        <end position="169"/>
    </location>
</feature>
<dbReference type="AlphaFoldDB" id="A0A9P7G4G2"/>